<dbReference type="EMBL" id="AM451669">
    <property type="protein sequence ID" value="CAN83000.1"/>
    <property type="molecule type" value="Genomic_DNA"/>
</dbReference>
<dbReference type="PANTHER" id="PTHR33240:SF15">
    <property type="entry name" value="GAG-PRO-LIKE PROTEIN"/>
    <property type="match status" value="1"/>
</dbReference>
<proteinExistence type="predicted"/>
<gene>
    <name evidence="1" type="ORF">VITISV_003694</name>
</gene>
<organism evidence="1">
    <name type="scientific">Vitis vinifera</name>
    <name type="common">Grape</name>
    <dbReference type="NCBI Taxonomy" id="29760"/>
    <lineage>
        <taxon>Eukaryota</taxon>
        <taxon>Viridiplantae</taxon>
        <taxon>Streptophyta</taxon>
        <taxon>Embryophyta</taxon>
        <taxon>Tracheophyta</taxon>
        <taxon>Spermatophyta</taxon>
        <taxon>Magnoliopsida</taxon>
        <taxon>eudicotyledons</taxon>
        <taxon>Gunneridae</taxon>
        <taxon>Pentapetalae</taxon>
        <taxon>rosids</taxon>
        <taxon>Vitales</taxon>
        <taxon>Vitaceae</taxon>
        <taxon>Viteae</taxon>
        <taxon>Vitis</taxon>
    </lineage>
</organism>
<evidence type="ECO:0000313" key="1">
    <source>
        <dbReference type="EMBL" id="CAN83000.1"/>
    </source>
</evidence>
<name>A5B9U3_VITVI</name>
<protein>
    <submittedName>
        <fullName evidence="1">Uncharacterized protein</fullName>
    </submittedName>
</protein>
<dbReference type="AlphaFoldDB" id="A5B9U3"/>
<accession>A5B9U3</accession>
<sequence length="184" mass="20840">MLQLPNEMRNVLIQVLQNPTLYATKMKGAKVLDDESHNYAKCCAVITFTDEDIQLESKPHNRHLFVTKALIQGGQRAIGMIRLRLVTGELSSNTLFYVIDAKTSYNVLLGRPWLHENGAIPSTLHQCFKFYKGGVKKVETDAKPFTEVESYFVDAKFYIENDAMEEVLPAIIPSTGKAKFERKV</sequence>
<reference evidence="1" key="1">
    <citation type="journal article" date="2007" name="PLoS ONE">
        <title>The first genome sequence of an elite grapevine cultivar (Pinot noir Vitis vinifera L.): coping with a highly heterozygous genome.</title>
        <authorList>
            <person name="Velasco R."/>
            <person name="Zharkikh A."/>
            <person name="Troggio M."/>
            <person name="Cartwright D.A."/>
            <person name="Cestaro A."/>
            <person name="Pruss D."/>
            <person name="Pindo M."/>
            <person name="FitzGerald L.M."/>
            <person name="Vezzulli S."/>
            <person name="Reid J."/>
            <person name="Malacarne G."/>
            <person name="Iliev D."/>
            <person name="Coppola G."/>
            <person name="Wardell B."/>
            <person name="Micheletti D."/>
            <person name="Macalma T."/>
            <person name="Facci M."/>
            <person name="Mitchell J.T."/>
            <person name="Perazzolli M."/>
            <person name="Eldredge G."/>
            <person name="Gatto P."/>
            <person name="Oyzerski R."/>
            <person name="Moretto M."/>
            <person name="Gutin N."/>
            <person name="Stefanini M."/>
            <person name="Chen Y."/>
            <person name="Segala C."/>
            <person name="Davenport C."/>
            <person name="Dematte L."/>
            <person name="Mraz A."/>
            <person name="Battilana J."/>
            <person name="Stormo K."/>
            <person name="Costa F."/>
            <person name="Tao Q."/>
            <person name="Si-Ammour A."/>
            <person name="Harkins T."/>
            <person name="Lackey A."/>
            <person name="Perbost C."/>
            <person name="Taillon B."/>
            <person name="Stella A."/>
            <person name="Solovyev V."/>
            <person name="Fawcett J.A."/>
            <person name="Sterck L."/>
            <person name="Vandepoele K."/>
            <person name="Grando S.M."/>
            <person name="Toppo S."/>
            <person name="Moser C."/>
            <person name="Lanchbury J."/>
            <person name="Bogden R."/>
            <person name="Skolnick M."/>
            <person name="Sgaramella V."/>
            <person name="Bhatnagar S.K."/>
            <person name="Fontana P."/>
            <person name="Gutin A."/>
            <person name="Van de Peer Y."/>
            <person name="Salamini F."/>
            <person name="Viola R."/>
        </authorList>
    </citation>
    <scope>NUCLEOTIDE SEQUENCE</scope>
</reference>
<dbReference type="PANTHER" id="PTHR33240">
    <property type="entry name" value="OS08G0508500 PROTEIN"/>
    <property type="match status" value="1"/>
</dbReference>